<proteinExistence type="predicted"/>
<accession>A0A838BB05</accession>
<dbReference type="RefSeq" id="WP_181060221.1">
    <property type="nucleotide sequence ID" value="NZ_JACDTY010000013.1"/>
</dbReference>
<keyword evidence="1" id="KW-1133">Transmembrane helix</keyword>
<keyword evidence="1" id="KW-0812">Transmembrane</keyword>
<feature type="transmembrane region" description="Helical" evidence="1">
    <location>
        <begin position="33"/>
        <end position="54"/>
    </location>
</feature>
<organism evidence="2 3">
    <name type="scientific">Mesorhizobium neociceri</name>
    <dbReference type="NCBI Taxonomy" id="1307853"/>
    <lineage>
        <taxon>Bacteria</taxon>
        <taxon>Pseudomonadati</taxon>
        <taxon>Pseudomonadota</taxon>
        <taxon>Alphaproteobacteria</taxon>
        <taxon>Hyphomicrobiales</taxon>
        <taxon>Phyllobacteriaceae</taxon>
        <taxon>Mesorhizobium</taxon>
    </lineage>
</organism>
<keyword evidence="1" id="KW-0472">Membrane</keyword>
<feature type="transmembrane region" description="Helical" evidence="1">
    <location>
        <begin position="66"/>
        <end position="83"/>
    </location>
</feature>
<evidence type="ECO:0000256" key="1">
    <source>
        <dbReference type="SAM" id="Phobius"/>
    </source>
</evidence>
<evidence type="ECO:0000313" key="2">
    <source>
        <dbReference type="EMBL" id="MBA1143189.1"/>
    </source>
</evidence>
<dbReference type="EMBL" id="JACDTY010000013">
    <property type="protein sequence ID" value="MBA1143189.1"/>
    <property type="molecule type" value="Genomic_DNA"/>
</dbReference>
<evidence type="ECO:0000313" key="3">
    <source>
        <dbReference type="Proteomes" id="UP000558284"/>
    </source>
</evidence>
<sequence length="94" mass="10232">MGAGYAAALFGALVPTFLVSRLLLWITKRWNGGLLRLLLVHVISGGLSCTASAYGHSDTGAPNWSYSTVYIVAQLIWLIVDFVRARRQLSKPAI</sequence>
<dbReference type="AlphaFoldDB" id="A0A838BB05"/>
<gene>
    <name evidence="2" type="ORF">H0241_23495</name>
</gene>
<feature type="transmembrane region" description="Helical" evidence="1">
    <location>
        <begin position="6"/>
        <end position="26"/>
    </location>
</feature>
<evidence type="ECO:0008006" key="4">
    <source>
        <dbReference type="Google" id="ProtNLM"/>
    </source>
</evidence>
<comment type="caution">
    <text evidence="2">The sequence shown here is derived from an EMBL/GenBank/DDBJ whole genome shotgun (WGS) entry which is preliminary data.</text>
</comment>
<name>A0A838BB05_9HYPH</name>
<reference evidence="2 3" key="1">
    <citation type="submission" date="2020-07" db="EMBL/GenBank/DDBJ databases">
        <title>Definition of the novel symbiovar canariense within Mesorhizobium novociceri, a new species of genus Mesorhizobium nodulating Cicer canariense in the Caldera de Taburiente National Park (La Palma, Canary Islands).</title>
        <authorList>
            <person name="Leon-Barrios M."/>
            <person name="Perez-Yepez J."/>
            <person name="Flores-Felix J.D."/>
            <person name="Ramirez-Baena M.H."/>
            <person name="Pulido-Suarez L."/>
            <person name="Igual J.M."/>
            <person name="Velazquez E."/>
            <person name="Peix A."/>
        </authorList>
    </citation>
    <scope>NUCLEOTIDE SEQUENCE [LARGE SCALE GENOMIC DNA]</scope>
    <source>
        <strain evidence="2 3">CCANP35</strain>
    </source>
</reference>
<dbReference type="Proteomes" id="UP000558284">
    <property type="component" value="Unassembled WGS sequence"/>
</dbReference>
<protein>
    <recommendedName>
        <fullName evidence="4">Transmembrane protein</fullName>
    </recommendedName>
</protein>
<keyword evidence="3" id="KW-1185">Reference proteome</keyword>